<reference evidence="1 2" key="1">
    <citation type="journal article" date="2008" name="Nature">
        <title>The genome of the model beetle and pest Tribolium castaneum.</title>
        <authorList>
            <consortium name="Tribolium Genome Sequencing Consortium"/>
            <person name="Richards S."/>
            <person name="Gibbs R.A."/>
            <person name="Weinstock G.M."/>
            <person name="Brown S.J."/>
            <person name="Denell R."/>
            <person name="Beeman R.W."/>
            <person name="Gibbs R."/>
            <person name="Beeman R.W."/>
            <person name="Brown S.J."/>
            <person name="Bucher G."/>
            <person name="Friedrich M."/>
            <person name="Grimmelikhuijzen C.J."/>
            <person name="Klingler M."/>
            <person name="Lorenzen M."/>
            <person name="Richards S."/>
            <person name="Roth S."/>
            <person name="Schroder R."/>
            <person name="Tautz D."/>
            <person name="Zdobnov E.M."/>
            <person name="Muzny D."/>
            <person name="Gibbs R.A."/>
            <person name="Weinstock G.M."/>
            <person name="Attaway T."/>
            <person name="Bell S."/>
            <person name="Buhay C.J."/>
            <person name="Chandrabose M.N."/>
            <person name="Chavez D."/>
            <person name="Clerk-Blankenburg K.P."/>
            <person name="Cree A."/>
            <person name="Dao M."/>
            <person name="Davis C."/>
            <person name="Chacko J."/>
            <person name="Dinh H."/>
            <person name="Dugan-Rocha S."/>
            <person name="Fowler G."/>
            <person name="Garner T.T."/>
            <person name="Garnes J."/>
            <person name="Gnirke A."/>
            <person name="Hawes A."/>
            <person name="Hernandez J."/>
            <person name="Hines S."/>
            <person name="Holder M."/>
            <person name="Hume J."/>
            <person name="Jhangiani S.N."/>
            <person name="Joshi V."/>
            <person name="Khan Z.M."/>
            <person name="Jackson L."/>
            <person name="Kovar C."/>
            <person name="Kowis A."/>
            <person name="Lee S."/>
            <person name="Lewis L.R."/>
            <person name="Margolis J."/>
            <person name="Morgan M."/>
            <person name="Nazareth L.V."/>
            <person name="Nguyen N."/>
            <person name="Okwuonu G."/>
            <person name="Parker D."/>
            <person name="Richards S."/>
            <person name="Ruiz S.J."/>
            <person name="Santibanez J."/>
            <person name="Savard J."/>
            <person name="Scherer S.E."/>
            <person name="Schneider B."/>
            <person name="Sodergren E."/>
            <person name="Tautz D."/>
            <person name="Vattahil S."/>
            <person name="Villasana D."/>
            <person name="White C.S."/>
            <person name="Wright R."/>
            <person name="Park Y."/>
            <person name="Beeman R.W."/>
            <person name="Lord J."/>
            <person name="Oppert B."/>
            <person name="Lorenzen M."/>
            <person name="Brown S."/>
            <person name="Wang L."/>
            <person name="Savard J."/>
            <person name="Tautz D."/>
            <person name="Richards S."/>
            <person name="Weinstock G."/>
            <person name="Gibbs R.A."/>
            <person name="Liu Y."/>
            <person name="Worley K."/>
            <person name="Weinstock G."/>
            <person name="Elsik C.G."/>
            <person name="Reese J.T."/>
            <person name="Elhaik E."/>
            <person name="Landan G."/>
            <person name="Graur D."/>
            <person name="Arensburger P."/>
            <person name="Atkinson P."/>
            <person name="Beeman R.W."/>
            <person name="Beidler J."/>
            <person name="Brown S.J."/>
            <person name="Demuth J.P."/>
            <person name="Drury D.W."/>
            <person name="Du Y.Z."/>
            <person name="Fujiwara H."/>
            <person name="Lorenzen M."/>
            <person name="Maselli V."/>
            <person name="Osanai M."/>
            <person name="Park Y."/>
            <person name="Robertson H.M."/>
            <person name="Tu Z."/>
            <person name="Wang J.J."/>
            <person name="Wang S."/>
            <person name="Richards S."/>
            <person name="Song H."/>
            <person name="Zhang L."/>
            <person name="Sodergren E."/>
            <person name="Werner D."/>
            <person name="Stanke M."/>
            <person name="Morgenstern B."/>
            <person name="Solovyev V."/>
            <person name="Kosarev P."/>
            <person name="Brown G."/>
            <person name="Chen H.C."/>
            <person name="Ermolaeva O."/>
            <person name="Hlavina W."/>
            <person name="Kapustin Y."/>
            <person name="Kiryutin B."/>
            <person name="Kitts P."/>
            <person name="Maglott D."/>
            <person name="Pruitt K."/>
            <person name="Sapojnikov V."/>
            <person name="Souvorov A."/>
            <person name="Mackey A.J."/>
            <person name="Waterhouse R.M."/>
            <person name="Wyder S."/>
            <person name="Zdobnov E.M."/>
            <person name="Zdobnov E.M."/>
            <person name="Wyder S."/>
            <person name="Kriventseva E.V."/>
            <person name="Kadowaki T."/>
            <person name="Bork P."/>
            <person name="Aranda M."/>
            <person name="Bao R."/>
            <person name="Beermann A."/>
            <person name="Berns N."/>
            <person name="Bolognesi R."/>
            <person name="Bonneton F."/>
            <person name="Bopp D."/>
            <person name="Brown S.J."/>
            <person name="Bucher G."/>
            <person name="Butts T."/>
            <person name="Chaumot A."/>
            <person name="Denell R.E."/>
            <person name="Ferrier D.E."/>
            <person name="Friedrich M."/>
            <person name="Gordon C.M."/>
            <person name="Jindra M."/>
            <person name="Klingler M."/>
            <person name="Lan Q."/>
            <person name="Lattorff H.M."/>
            <person name="Laudet V."/>
            <person name="von Levetsow C."/>
            <person name="Liu Z."/>
            <person name="Lutz R."/>
            <person name="Lynch J.A."/>
            <person name="da Fonseca R.N."/>
            <person name="Posnien N."/>
            <person name="Reuter R."/>
            <person name="Roth S."/>
            <person name="Savard J."/>
            <person name="Schinko J.B."/>
            <person name="Schmitt C."/>
            <person name="Schoppmeier M."/>
            <person name="Schroder R."/>
            <person name="Shippy T.D."/>
            <person name="Simonnet F."/>
            <person name="Marques-Souza H."/>
            <person name="Tautz D."/>
            <person name="Tomoyasu Y."/>
            <person name="Trauner J."/>
            <person name="Van der Zee M."/>
            <person name="Vervoort M."/>
            <person name="Wittkopp N."/>
            <person name="Wimmer E.A."/>
            <person name="Yang X."/>
            <person name="Jones A.K."/>
            <person name="Sattelle D.B."/>
            <person name="Ebert P.R."/>
            <person name="Nelson D."/>
            <person name="Scott J.G."/>
            <person name="Beeman R.W."/>
            <person name="Muthukrishnan S."/>
            <person name="Kramer K.J."/>
            <person name="Arakane Y."/>
            <person name="Beeman R.W."/>
            <person name="Zhu Q."/>
            <person name="Hogenkamp D."/>
            <person name="Dixit R."/>
            <person name="Oppert B."/>
            <person name="Jiang H."/>
            <person name="Zou Z."/>
            <person name="Marshall J."/>
            <person name="Elpidina E."/>
            <person name="Vinokurov K."/>
            <person name="Oppert C."/>
            <person name="Zou Z."/>
            <person name="Evans J."/>
            <person name="Lu Z."/>
            <person name="Zhao P."/>
            <person name="Sumathipala N."/>
            <person name="Altincicek B."/>
            <person name="Vilcinskas A."/>
            <person name="Williams M."/>
            <person name="Hultmark D."/>
            <person name="Hetru C."/>
            <person name="Jiang H."/>
            <person name="Grimmelikhuijzen C.J."/>
            <person name="Hauser F."/>
            <person name="Cazzamali G."/>
            <person name="Williamson M."/>
            <person name="Park Y."/>
            <person name="Li B."/>
            <person name="Tanaka Y."/>
            <person name="Predel R."/>
            <person name="Neupert S."/>
            <person name="Schachtner J."/>
            <person name="Verleyen P."/>
            <person name="Raible F."/>
            <person name="Bork P."/>
            <person name="Friedrich M."/>
            <person name="Walden K.K."/>
            <person name="Robertson H.M."/>
            <person name="Angeli S."/>
            <person name="Foret S."/>
            <person name="Bucher G."/>
            <person name="Schuetz S."/>
            <person name="Maleszka R."/>
            <person name="Wimmer E.A."/>
            <person name="Beeman R.W."/>
            <person name="Lorenzen M."/>
            <person name="Tomoyasu Y."/>
            <person name="Miller S.C."/>
            <person name="Grossmann D."/>
            <person name="Bucher G."/>
        </authorList>
    </citation>
    <scope>NUCLEOTIDE SEQUENCE [LARGE SCALE GENOMIC DNA]</scope>
    <source>
        <strain evidence="1 2">Georgia GA2</strain>
    </source>
</reference>
<sequence length="151" mass="18561">MCRRNVYMAAQTDLFSDRRLRESNERFRKITWNESNKFIRFVFQQEKLIKRTIPTWKKFALQLKLEESQQCFKKIILKASFIPTKVFKELGHQYLNIKEARNISVSADFSLRRDHYDWKWAAILERHNFASKCRLFEKLDMFRSFRRILEK</sequence>
<name>D7EJR9_TRICA</name>
<organism evidence="1 2">
    <name type="scientific">Tribolium castaneum</name>
    <name type="common">Red flour beetle</name>
    <dbReference type="NCBI Taxonomy" id="7070"/>
    <lineage>
        <taxon>Eukaryota</taxon>
        <taxon>Metazoa</taxon>
        <taxon>Ecdysozoa</taxon>
        <taxon>Arthropoda</taxon>
        <taxon>Hexapoda</taxon>
        <taxon>Insecta</taxon>
        <taxon>Pterygota</taxon>
        <taxon>Neoptera</taxon>
        <taxon>Endopterygota</taxon>
        <taxon>Coleoptera</taxon>
        <taxon>Polyphaga</taxon>
        <taxon>Cucujiformia</taxon>
        <taxon>Tenebrionidae</taxon>
        <taxon>Tenebrionidae incertae sedis</taxon>
        <taxon>Tribolium</taxon>
    </lineage>
</organism>
<reference evidence="1 2" key="2">
    <citation type="journal article" date="2010" name="Nucleic Acids Res.">
        <title>BeetleBase in 2010: revisions to provide comprehensive genomic information for Tribolium castaneum.</title>
        <authorList>
            <person name="Kim H.S."/>
            <person name="Murphy T."/>
            <person name="Xia J."/>
            <person name="Caragea D."/>
            <person name="Park Y."/>
            <person name="Beeman R.W."/>
            <person name="Lorenzen M.D."/>
            <person name="Butcher S."/>
            <person name="Manak J.R."/>
            <person name="Brown S.J."/>
        </authorList>
    </citation>
    <scope>GENOME REANNOTATION</scope>
    <source>
        <strain evidence="1 2">Georgia GA2</strain>
    </source>
</reference>
<dbReference type="Proteomes" id="UP000007266">
    <property type="component" value="Linkage group 3"/>
</dbReference>
<evidence type="ECO:0000313" key="1">
    <source>
        <dbReference type="EMBL" id="EFA12846.1"/>
    </source>
</evidence>
<dbReference type="HOGENOM" id="CLU_1733853_0_0_1"/>
<protein>
    <submittedName>
        <fullName evidence="1">Uncharacterized protein</fullName>
    </submittedName>
</protein>
<dbReference type="InParanoid" id="D7EJR9"/>
<proteinExistence type="predicted"/>
<evidence type="ECO:0000313" key="2">
    <source>
        <dbReference type="Proteomes" id="UP000007266"/>
    </source>
</evidence>
<accession>D7EJR9</accession>
<dbReference type="EMBL" id="KQ971332">
    <property type="protein sequence ID" value="EFA12846.1"/>
    <property type="molecule type" value="Genomic_DNA"/>
</dbReference>
<keyword evidence="2" id="KW-1185">Reference proteome</keyword>
<dbReference type="AlphaFoldDB" id="D7EJR9"/>
<gene>
    <name evidence="1" type="primary">GLEAN_10263</name>
    <name evidence="1" type="ORF">TcasGA2_TC010263</name>
</gene>